<organism evidence="2 3">
    <name type="scientific">Methylocystis parvus</name>
    <dbReference type="NCBI Taxonomy" id="134"/>
    <lineage>
        <taxon>Bacteria</taxon>
        <taxon>Pseudomonadati</taxon>
        <taxon>Pseudomonadota</taxon>
        <taxon>Alphaproteobacteria</taxon>
        <taxon>Hyphomicrobiales</taxon>
        <taxon>Methylocystaceae</taxon>
        <taxon>Methylocystis</taxon>
    </lineage>
</organism>
<dbReference type="Gene3D" id="3.30.70.1320">
    <property type="entry name" value="Multidrug efflux transporter AcrB pore domain like"/>
    <property type="match status" value="1"/>
</dbReference>
<feature type="transmembrane region" description="Helical" evidence="1">
    <location>
        <begin position="994"/>
        <end position="1013"/>
    </location>
</feature>
<feature type="transmembrane region" description="Helical" evidence="1">
    <location>
        <begin position="458"/>
        <end position="477"/>
    </location>
</feature>
<feature type="transmembrane region" description="Helical" evidence="1">
    <location>
        <begin position="12"/>
        <end position="30"/>
    </location>
</feature>
<dbReference type="SUPFAM" id="SSF82693">
    <property type="entry name" value="Multidrug efflux transporter AcrB pore domain, PN1, PN2, PC1 and PC2 subdomains"/>
    <property type="match status" value="2"/>
</dbReference>
<keyword evidence="1" id="KW-1133">Transmembrane helix</keyword>
<feature type="transmembrane region" description="Helical" evidence="1">
    <location>
        <begin position="360"/>
        <end position="380"/>
    </location>
</feature>
<feature type="transmembrane region" description="Helical" evidence="1">
    <location>
        <begin position="888"/>
        <end position="911"/>
    </location>
</feature>
<feature type="transmembrane region" description="Helical" evidence="1">
    <location>
        <begin position="918"/>
        <end position="938"/>
    </location>
</feature>
<sequence>MELVKYALKFRLTFYVLAILVTFLGGTAIVSTPKDVFPNVDIPVVTVIWTYTGLSTSEMEKRVTTYAELTTSNNVNGIRNMESQTLQGVTVQKIYFQPDVNIDLAIAQVVASSNSIRAVMPPGINPPIIIRYSASQVPVIQLALSSKSQNEQQLYDMGQYRVRQALTTTPGATLPAPWGGKQRQIMVDLDTDALQARGLTALDVVNAISAQNVTVPSGRVKLGSLQYVIRMNSSPDAIETLNDIPVRLNGTAPVLLRDVAQVRDGSPPQQNIVRVDGSRSVLLTILKNGNASTLDVVQNVKSAMGQLRAAIPSDTRIDELFDQSVFVSNAISDVLHEGVIAAALTGLMILLFLGSWRSTLIVIVSIPLSILSSLAILAALGQTINIMTLGGLALAVGILVDDATVAIENTYRLFEEGKEFRHAVAEGAAGIAKPALISTLAICAAFISVIFLTDVARYLFTPQALAVVFAMLASYLISRTLVPILMDELLAGEKHGPHHESEASSTGAFAAFGRIRQGFERGFDRMKEQYRLLLTAVLHHKRRTGAFVAALFSVSAILFVSVGQDYYPQIDSGQMTLHVRARPGLRIEDTERFFQEVEDVIREIIPDHDRALLIDNIGLPQVTYNLAFSDGSTVTYYDGQIMISLAEGHAPTESYMKRLRQVLAQRFPEAVFYFQPSDIVTQILNFGLPAPIAVRVLGSDAKQNQVIAGKLLERMKTVKGVVDAHIHQILDGPEFFLEVDRWRAQQLGVNEQQVANNINIALSSSFQVTPNFWMDPKSGIPYQVAVQTPEYRLASLNSLNNTPVSAAAGGANGVDLLTNVATLKRGVEQSVVNHLNTQQAYDIYANLQDRDLGGVEADLRKIIAELEPELAPGNRIVIRGQIESKNQAFGRIGVGLLASMIFVYLLMVVNFQDWGDPFVVILALPVAFCGIVFGLFVTGTTFSIPSLMGAIMSVGVASANSILLVTFAREHREETGCSSEEAAMMAGMTRIRPVLMTAAAMFVGLLPMSLGLGDGSEQNAALARAVMGGISFGTCSTLLFVPFLYAVMRRGEVKPLRDYL</sequence>
<feature type="transmembrane region" description="Helical" evidence="1">
    <location>
        <begin position="428"/>
        <end position="452"/>
    </location>
</feature>
<dbReference type="Pfam" id="PF00873">
    <property type="entry name" value="ACR_tran"/>
    <property type="match status" value="1"/>
</dbReference>
<feature type="transmembrane region" description="Helical" evidence="1">
    <location>
        <begin position="1025"/>
        <end position="1047"/>
    </location>
</feature>
<reference evidence="2 3" key="1">
    <citation type="submission" date="2019-09" db="EMBL/GenBank/DDBJ databases">
        <title>Isolation and complete genome sequencing of Methylocystis species.</title>
        <authorList>
            <person name="Rumah B.L."/>
            <person name="Stead C.E."/>
            <person name="Stevens B.C."/>
            <person name="Minton N.P."/>
            <person name="Grosse-Honebrink A."/>
            <person name="Zhang Y."/>
        </authorList>
    </citation>
    <scope>NUCLEOTIDE SEQUENCE [LARGE SCALE GENOMIC DNA]</scope>
    <source>
        <strain evidence="2 3">BRCS2</strain>
    </source>
</reference>
<dbReference type="SUPFAM" id="SSF82714">
    <property type="entry name" value="Multidrug efflux transporter AcrB TolC docking domain, DN and DC subdomains"/>
    <property type="match status" value="2"/>
</dbReference>
<feature type="transmembrane region" description="Helical" evidence="1">
    <location>
        <begin position="334"/>
        <end position="353"/>
    </location>
</feature>
<dbReference type="Gene3D" id="3.30.2090.10">
    <property type="entry name" value="Multidrug efflux transporter AcrB TolC docking domain, DN and DC subdomains"/>
    <property type="match status" value="2"/>
</dbReference>
<dbReference type="InterPro" id="IPR001036">
    <property type="entry name" value="Acrflvin-R"/>
</dbReference>
<evidence type="ECO:0000313" key="3">
    <source>
        <dbReference type="Proteomes" id="UP000422569"/>
    </source>
</evidence>
<evidence type="ECO:0000256" key="1">
    <source>
        <dbReference type="SAM" id="Phobius"/>
    </source>
</evidence>
<name>A0A6B8M564_9HYPH</name>
<keyword evidence="1" id="KW-0472">Membrane</keyword>
<dbReference type="PANTHER" id="PTHR32063:SF8">
    <property type="entry name" value="CATION EFFLUX PROTEIN"/>
    <property type="match status" value="1"/>
</dbReference>
<feature type="transmembrane region" description="Helical" evidence="1">
    <location>
        <begin position="386"/>
        <end position="407"/>
    </location>
</feature>
<feature type="transmembrane region" description="Helical" evidence="1">
    <location>
        <begin position="944"/>
        <end position="965"/>
    </location>
</feature>
<proteinExistence type="predicted"/>
<keyword evidence="3" id="KW-1185">Reference proteome</keyword>
<gene>
    <name evidence="2" type="ORF">F7D14_08360</name>
</gene>
<dbReference type="KEGG" id="mpar:F7D14_08360"/>
<accession>A0A6B8M564</accession>
<dbReference type="Proteomes" id="UP000422569">
    <property type="component" value="Chromosome"/>
</dbReference>
<dbReference type="RefSeq" id="WP_016920745.1">
    <property type="nucleotide sequence ID" value="NZ_CP044331.1"/>
</dbReference>
<dbReference type="Gene3D" id="1.20.1640.10">
    <property type="entry name" value="Multidrug efflux transporter AcrB transmembrane domain"/>
    <property type="match status" value="2"/>
</dbReference>
<feature type="transmembrane region" description="Helical" evidence="1">
    <location>
        <begin position="546"/>
        <end position="567"/>
    </location>
</feature>
<keyword evidence="1" id="KW-0812">Transmembrane</keyword>
<dbReference type="SUPFAM" id="SSF82866">
    <property type="entry name" value="Multidrug efflux transporter AcrB transmembrane domain"/>
    <property type="match status" value="2"/>
</dbReference>
<dbReference type="Gene3D" id="3.30.70.1440">
    <property type="entry name" value="Multidrug efflux transporter AcrB pore domain"/>
    <property type="match status" value="1"/>
</dbReference>
<protein>
    <submittedName>
        <fullName evidence="2">Efflux RND transporter permease subunit</fullName>
    </submittedName>
</protein>
<dbReference type="GO" id="GO:0005886">
    <property type="term" value="C:plasma membrane"/>
    <property type="evidence" value="ECO:0007669"/>
    <property type="project" value="TreeGrafter"/>
</dbReference>
<dbReference type="PANTHER" id="PTHR32063">
    <property type="match status" value="1"/>
</dbReference>
<dbReference type="Gene3D" id="3.30.70.1430">
    <property type="entry name" value="Multidrug efflux transporter AcrB pore domain"/>
    <property type="match status" value="2"/>
</dbReference>
<dbReference type="EMBL" id="CP044331">
    <property type="protein sequence ID" value="QGM97475.1"/>
    <property type="molecule type" value="Genomic_DNA"/>
</dbReference>
<dbReference type="GO" id="GO:0042910">
    <property type="term" value="F:xenobiotic transmembrane transporter activity"/>
    <property type="evidence" value="ECO:0007669"/>
    <property type="project" value="TreeGrafter"/>
</dbReference>
<dbReference type="PRINTS" id="PR00702">
    <property type="entry name" value="ACRIFLAVINRP"/>
</dbReference>
<dbReference type="AlphaFoldDB" id="A0A6B8M564"/>
<dbReference type="InterPro" id="IPR027463">
    <property type="entry name" value="AcrB_DN_DC_subdom"/>
</dbReference>
<evidence type="ECO:0000313" key="2">
    <source>
        <dbReference type="EMBL" id="QGM97475.1"/>
    </source>
</evidence>